<sequence length="198" mass="22498">MLQRSGISIDIGGGRYSSMDALLPSLLFRVENLKSNFFLVHGLGVRIDWLMVIAKHRINKTNYWLISLLNIATMLSGLIVMSLGSDWTSRSTVWSFTLLPLMMIPDDVKMLTSSTSWMMMFMKARYDVISLPTSMQRHLNARINIMKQCLLMIMRGSLRRPELKLPLNEASLRLLVSLTLNRTPAALIVVAECRVLIL</sequence>
<keyword evidence="3" id="KW-1185">Reference proteome</keyword>
<evidence type="ECO:0000256" key="1">
    <source>
        <dbReference type="SAM" id="Phobius"/>
    </source>
</evidence>
<organism evidence="2 3">
    <name type="scientific">Hibiscus sabdariffa</name>
    <name type="common">roselle</name>
    <dbReference type="NCBI Taxonomy" id="183260"/>
    <lineage>
        <taxon>Eukaryota</taxon>
        <taxon>Viridiplantae</taxon>
        <taxon>Streptophyta</taxon>
        <taxon>Embryophyta</taxon>
        <taxon>Tracheophyta</taxon>
        <taxon>Spermatophyta</taxon>
        <taxon>Magnoliopsida</taxon>
        <taxon>eudicotyledons</taxon>
        <taxon>Gunneridae</taxon>
        <taxon>Pentapetalae</taxon>
        <taxon>rosids</taxon>
        <taxon>malvids</taxon>
        <taxon>Malvales</taxon>
        <taxon>Malvaceae</taxon>
        <taxon>Malvoideae</taxon>
        <taxon>Hibiscus</taxon>
    </lineage>
</organism>
<proteinExistence type="predicted"/>
<feature type="transmembrane region" description="Helical" evidence="1">
    <location>
        <begin position="63"/>
        <end position="81"/>
    </location>
</feature>
<evidence type="ECO:0000313" key="3">
    <source>
        <dbReference type="Proteomes" id="UP001396334"/>
    </source>
</evidence>
<name>A0ABR1Z9N7_9ROSI</name>
<keyword evidence="1" id="KW-0812">Transmembrane</keyword>
<dbReference type="EMBL" id="JBBPBN010002103">
    <property type="protein sequence ID" value="KAK8476705.1"/>
    <property type="molecule type" value="Genomic_DNA"/>
</dbReference>
<gene>
    <name evidence="2" type="ORF">V6N11_082020</name>
</gene>
<accession>A0ABR1Z9N7</accession>
<protein>
    <submittedName>
        <fullName evidence="2">Uncharacterized protein</fullName>
    </submittedName>
</protein>
<reference evidence="2 3" key="1">
    <citation type="journal article" date="2024" name="G3 (Bethesda)">
        <title>Genome assembly of Hibiscus sabdariffa L. provides insights into metabolisms of medicinal natural products.</title>
        <authorList>
            <person name="Kim T."/>
        </authorList>
    </citation>
    <scope>NUCLEOTIDE SEQUENCE [LARGE SCALE GENOMIC DNA]</scope>
    <source>
        <strain evidence="2">TK-2024</strain>
        <tissue evidence="2">Old leaves</tissue>
    </source>
</reference>
<dbReference type="Proteomes" id="UP001396334">
    <property type="component" value="Unassembled WGS sequence"/>
</dbReference>
<keyword evidence="1" id="KW-0472">Membrane</keyword>
<evidence type="ECO:0000313" key="2">
    <source>
        <dbReference type="EMBL" id="KAK8476705.1"/>
    </source>
</evidence>
<comment type="caution">
    <text evidence="2">The sequence shown here is derived from an EMBL/GenBank/DDBJ whole genome shotgun (WGS) entry which is preliminary data.</text>
</comment>
<keyword evidence="1" id="KW-1133">Transmembrane helix</keyword>